<accession>A0AAX3EFY6</accession>
<dbReference type="Pfam" id="PF06152">
    <property type="entry name" value="Phage_min_cap2"/>
    <property type="match status" value="1"/>
</dbReference>
<proteinExistence type="predicted"/>
<protein>
    <submittedName>
        <fullName evidence="2">Phage minor capsid protein</fullName>
    </submittedName>
</protein>
<gene>
    <name evidence="2" type="ORF">NL394_17705</name>
</gene>
<reference evidence="2" key="1">
    <citation type="submission" date="2022-07" db="EMBL/GenBank/DDBJ databases">
        <authorList>
            <person name="Wu T."/>
        </authorList>
    </citation>
    <scope>NUCLEOTIDE SEQUENCE</scope>
    <source>
        <strain evidence="2">SD-1</strain>
    </source>
</reference>
<sequence>MAQPQPEPVDSLPVTIEVATAALVSKYAEAEQELIAGSAAIIAQHLGDDSPQAQRSLYAALQALARSIATRLGLEVGALSQGVAVEAARRGSTAALREVREALTDHPALRERYTRATGMQVTPHGLNAAQHIARDLTDRLTAANQRINRFSADAYQAATAKASIGLVVGGTPQEAQREAWRELTDGGVTGFRDSGGRDWTLSTYVEMATRTAAIRAYNESHQDRMTSLGIQYWTVAPTGFPCKLCLPWEGRILSRKGAGRYTEDDATGNGRIAFQVAGTVAEARAAGLQHPNCKHTLIAYFPGVTKLVTRTPEEIAEATERFKETQKLRHLERLVRAARTAEQAALTDTDRAAARRRAREIQARIREFTAETGLLRRPRREQVPDTRSTN</sequence>
<dbReference type="GO" id="GO:0005198">
    <property type="term" value="F:structural molecule activity"/>
    <property type="evidence" value="ECO:0007669"/>
    <property type="project" value="InterPro"/>
</dbReference>
<evidence type="ECO:0000313" key="2">
    <source>
        <dbReference type="EMBL" id="UYV96863.1"/>
    </source>
</evidence>
<feature type="coiled-coil region" evidence="1">
    <location>
        <begin position="126"/>
        <end position="153"/>
    </location>
</feature>
<evidence type="ECO:0000313" key="3">
    <source>
        <dbReference type="Proteomes" id="UP001163293"/>
    </source>
</evidence>
<dbReference type="Proteomes" id="UP001163293">
    <property type="component" value="Chromosome"/>
</dbReference>
<dbReference type="InterPro" id="IPR009319">
    <property type="entry name" value="Phage_A118_VSP1"/>
</dbReference>
<organism evidence="2 3">
    <name type="scientific">Paenarthrobacter ureafaciens</name>
    <dbReference type="NCBI Taxonomy" id="37931"/>
    <lineage>
        <taxon>Bacteria</taxon>
        <taxon>Bacillati</taxon>
        <taxon>Actinomycetota</taxon>
        <taxon>Actinomycetes</taxon>
        <taxon>Micrococcales</taxon>
        <taxon>Micrococcaceae</taxon>
        <taxon>Paenarthrobacter</taxon>
    </lineage>
</organism>
<name>A0AAX3EFY6_PAEUR</name>
<dbReference type="AlphaFoldDB" id="A0AAX3EFY6"/>
<dbReference type="RefSeq" id="WP_264398727.1">
    <property type="nucleotide sequence ID" value="NZ_CP101180.1"/>
</dbReference>
<keyword evidence="3" id="KW-1185">Reference proteome</keyword>
<evidence type="ECO:0000256" key="1">
    <source>
        <dbReference type="SAM" id="Coils"/>
    </source>
</evidence>
<dbReference type="EMBL" id="CP101185">
    <property type="protein sequence ID" value="UYV96863.1"/>
    <property type="molecule type" value="Genomic_DNA"/>
</dbReference>
<keyword evidence="1" id="KW-0175">Coiled coil</keyword>